<accession>A0A1C4WK18</accession>
<dbReference type="SUPFAM" id="SSF47336">
    <property type="entry name" value="ACP-like"/>
    <property type="match status" value="1"/>
</dbReference>
<name>A0A1C4WK18_9ACTN</name>
<evidence type="ECO:0000259" key="1">
    <source>
        <dbReference type="PROSITE" id="PS50075"/>
    </source>
</evidence>
<proteinExistence type="predicted"/>
<dbReference type="Gene3D" id="3.30.530.20">
    <property type="match status" value="1"/>
</dbReference>
<dbReference type="Pfam" id="PF00550">
    <property type="entry name" value="PP-binding"/>
    <property type="match status" value="1"/>
</dbReference>
<evidence type="ECO:0000313" key="3">
    <source>
        <dbReference type="Proteomes" id="UP000199504"/>
    </source>
</evidence>
<feature type="domain" description="Carrier" evidence="1">
    <location>
        <begin position="7"/>
        <end position="84"/>
    </location>
</feature>
<dbReference type="EMBL" id="FMCX01000002">
    <property type="protein sequence ID" value="SCE96565.1"/>
    <property type="molecule type" value="Genomic_DNA"/>
</dbReference>
<dbReference type="Proteomes" id="UP000199504">
    <property type="component" value="Unassembled WGS sequence"/>
</dbReference>
<reference evidence="3" key="1">
    <citation type="submission" date="2016-06" db="EMBL/GenBank/DDBJ databases">
        <authorList>
            <person name="Varghese N."/>
            <person name="Submissions Spin"/>
        </authorList>
    </citation>
    <scope>NUCLEOTIDE SEQUENCE [LARGE SCALE GENOMIC DNA]</scope>
    <source>
        <strain evidence="3">DSM 44830</strain>
    </source>
</reference>
<dbReference type="InterPro" id="IPR023393">
    <property type="entry name" value="START-like_dom_sf"/>
</dbReference>
<evidence type="ECO:0000313" key="2">
    <source>
        <dbReference type="EMBL" id="SCE96565.1"/>
    </source>
</evidence>
<dbReference type="SUPFAM" id="SSF55961">
    <property type="entry name" value="Bet v1-like"/>
    <property type="match status" value="1"/>
</dbReference>
<keyword evidence="3" id="KW-1185">Reference proteome</keyword>
<dbReference type="InterPro" id="IPR009081">
    <property type="entry name" value="PP-bd_ACP"/>
</dbReference>
<dbReference type="AlphaFoldDB" id="A0A1C4WK18"/>
<dbReference type="CDD" id="cd08860">
    <property type="entry name" value="TcmN_ARO-CYC_like"/>
    <property type="match status" value="1"/>
</dbReference>
<dbReference type="RefSeq" id="WP_091605601.1">
    <property type="nucleotide sequence ID" value="NZ_FMCX01000002.1"/>
</dbReference>
<protein>
    <submittedName>
        <fullName evidence="2">Aromatase</fullName>
    </submittedName>
</protein>
<dbReference type="Gene3D" id="1.10.1200.10">
    <property type="entry name" value="ACP-like"/>
    <property type="match status" value="1"/>
</dbReference>
<gene>
    <name evidence="2" type="ORF">GA0070564_102327</name>
</gene>
<dbReference type="STRING" id="262898.GA0070564_102327"/>
<organism evidence="2 3">
    <name type="scientific">Micromonospora mirobrigensis</name>
    <dbReference type="NCBI Taxonomy" id="262898"/>
    <lineage>
        <taxon>Bacteria</taxon>
        <taxon>Bacillati</taxon>
        <taxon>Actinomycetota</taxon>
        <taxon>Actinomycetes</taxon>
        <taxon>Micromonosporales</taxon>
        <taxon>Micromonosporaceae</taxon>
        <taxon>Micromonospora</taxon>
    </lineage>
</organism>
<dbReference type="InterPro" id="IPR036736">
    <property type="entry name" value="ACP-like_sf"/>
</dbReference>
<dbReference type="PROSITE" id="PS50075">
    <property type="entry name" value="CARRIER"/>
    <property type="match status" value="1"/>
</dbReference>
<dbReference type="OrthoDB" id="156693at2"/>
<sequence>MTIADSRPPTTEITDILVRHCGLDADAAARSPAASLEELGMDSLALLELTAVVADRWQVRIPEQAGQLSIAGVADLVARRADPPGHTENSIVVDAPLELVWRITNDVENWPQLFTEYASVEVLRRDGDTVLFRLTMVPDDNGVSWSWVSERTADPAARQVRAHRVETGPFEYMNIQWMYDAEPDGTRMTWVQDFAMKPGAPLDNAGMTARINANSVVQLAVIKERVERAHRGGDDE</sequence>
<dbReference type="Pfam" id="PF03364">
    <property type="entry name" value="Polyketide_cyc"/>
    <property type="match status" value="1"/>
</dbReference>
<dbReference type="InterPro" id="IPR005031">
    <property type="entry name" value="COQ10_START"/>
</dbReference>